<accession>A0A915HRY8</accession>
<evidence type="ECO:0000256" key="1">
    <source>
        <dbReference type="SAM" id="SignalP"/>
    </source>
</evidence>
<feature type="chain" id="PRO_5037917711" evidence="1">
    <location>
        <begin position="22"/>
        <end position="160"/>
    </location>
</feature>
<evidence type="ECO:0000313" key="2">
    <source>
        <dbReference type="Proteomes" id="UP000887565"/>
    </source>
</evidence>
<proteinExistence type="predicted"/>
<dbReference type="Proteomes" id="UP000887565">
    <property type="component" value="Unplaced"/>
</dbReference>
<name>A0A915HRY8_ROMCU</name>
<dbReference type="WBParaSite" id="nRc.2.0.1.t04291-RA">
    <property type="protein sequence ID" value="nRc.2.0.1.t04291-RA"/>
    <property type="gene ID" value="nRc.2.0.1.g04291"/>
</dbReference>
<organism evidence="2 3">
    <name type="scientific">Romanomermis culicivorax</name>
    <name type="common">Nematode worm</name>
    <dbReference type="NCBI Taxonomy" id="13658"/>
    <lineage>
        <taxon>Eukaryota</taxon>
        <taxon>Metazoa</taxon>
        <taxon>Ecdysozoa</taxon>
        <taxon>Nematoda</taxon>
        <taxon>Enoplea</taxon>
        <taxon>Dorylaimia</taxon>
        <taxon>Mermithida</taxon>
        <taxon>Mermithoidea</taxon>
        <taxon>Mermithidae</taxon>
        <taxon>Romanomermis</taxon>
    </lineage>
</organism>
<reference evidence="3" key="1">
    <citation type="submission" date="2022-11" db="UniProtKB">
        <authorList>
            <consortium name="WormBaseParasite"/>
        </authorList>
    </citation>
    <scope>IDENTIFICATION</scope>
</reference>
<dbReference type="AlphaFoldDB" id="A0A915HRY8"/>
<keyword evidence="1" id="KW-0732">Signal</keyword>
<evidence type="ECO:0000313" key="3">
    <source>
        <dbReference type="WBParaSite" id="nRc.2.0.1.t04291-RA"/>
    </source>
</evidence>
<keyword evidence="2" id="KW-1185">Reference proteome</keyword>
<sequence>MDMFLASSIVFWLLNVSNICGQKRTYCDADEIIDKEMDKLITHVAQAKECKKGEEGRPEAPLLKLCHQSVRTDPKLWRKGTELNIWDSVCKSNLGPTVSTPIAIFDGRNYKMEGGAAILRFCGHDGIYVLNQWCGKKVGFSWHFLPNITAQNYYRVVAAN</sequence>
<feature type="signal peptide" evidence="1">
    <location>
        <begin position="1"/>
        <end position="21"/>
    </location>
</feature>
<protein>
    <submittedName>
        <fullName evidence="3">Uncharacterized protein</fullName>
    </submittedName>
</protein>